<dbReference type="PANTHER" id="PTHR46523">
    <property type="entry name" value="DCTP PYROPHOSPHATASE 1"/>
    <property type="match status" value="1"/>
</dbReference>
<accession>A0ABW7G9Q1</accession>
<dbReference type="PANTHER" id="PTHR46523:SF1">
    <property type="entry name" value="DCTP PYROPHOSPHATASE 1"/>
    <property type="match status" value="1"/>
</dbReference>
<dbReference type="InterPro" id="IPR041494">
    <property type="entry name" value="PIN7"/>
</dbReference>
<evidence type="ECO:0000313" key="2">
    <source>
        <dbReference type="EMBL" id="MFG6458668.1"/>
    </source>
</evidence>
<reference evidence="2 3" key="1">
    <citation type="submission" date="2024-09" db="EMBL/GenBank/DDBJ databases">
        <title>Novel species of the genus Pelomonas and Roseateles isolated from streams.</title>
        <authorList>
            <person name="Lu H."/>
        </authorList>
    </citation>
    <scope>NUCLEOTIDE SEQUENCE [LARGE SCALE GENOMIC DNA]</scope>
    <source>
        <strain evidence="2 3">BYS96W</strain>
    </source>
</reference>
<dbReference type="Gene3D" id="1.10.287.1080">
    <property type="entry name" value="MazG-like"/>
    <property type="match status" value="1"/>
</dbReference>
<protein>
    <submittedName>
        <fullName evidence="2">PIN domain-containing protein</fullName>
    </submittedName>
</protein>
<dbReference type="Pfam" id="PF18475">
    <property type="entry name" value="PIN7"/>
    <property type="match status" value="1"/>
</dbReference>
<sequence>MIFTKEDQGDVRMKLAELQAELRHFAEEREWGSLLTPKNMSTALMVAAADMARVYQWMTPAASGLAHQRPATRQRIAEAVADMLLYLSHIADQSGIDMQEAVRAKLSAHALKYPVKQRVARGAVARAMMPGRHVLLDYENVQPSADELRAIVPGASQVWVFHGPHQKQIEQRFESLGDDFTLVPISKTGKNALDFHLSFYMGYIASRSPEAEFVVVSNDKGYEPVLEHAKTLGFAVRQQGHAQPVALKKTKTVSPVKAVAAKKAPVKKPVPAKKIAAKQLAPVKKVAVKKTAAAPVAKKKVAAKKVATKSPGKTAAPLPTARGTALPSAPRARAGLLQKVTDNLRKMGSKRPVKSASLRRTLKSFLGADAADQSIETLFGLLVAAGTVSETKQEISYPGLQ</sequence>
<dbReference type="InterPro" id="IPR052555">
    <property type="entry name" value="dCTP_Pyrophosphatase"/>
</dbReference>
<comment type="caution">
    <text evidence="2">The sequence shown here is derived from an EMBL/GenBank/DDBJ whole genome shotgun (WGS) entry which is preliminary data.</text>
</comment>
<dbReference type="Proteomes" id="UP001606305">
    <property type="component" value="Unassembled WGS sequence"/>
</dbReference>
<organism evidence="2 3">
    <name type="scientific">Pelomonas nitida</name>
    <dbReference type="NCBI Taxonomy" id="3299027"/>
    <lineage>
        <taxon>Bacteria</taxon>
        <taxon>Pseudomonadati</taxon>
        <taxon>Pseudomonadota</taxon>
        <taxon>Betaproteobacteria</taxon>
        <taxon>Burkholderiales</taxon>
        <taxon>Sphaerotilaceae</taxon>
        <taxon>Roseateles</taxon>
    </lineage>
</organism>
<evidence type="ECO:0000313" key="3">
    <source>
        <dbReference type="Proteomes" id="UP001606305"/>
    </source>
</evidence>
<dbReference type="EMBL" id="JBIGIA010000014">
    <property type="protein sequence ID" value="MFG6458668.1"/>
    <property type="molecule type" value="Genomic_DNA"/>
</dbReference>
<dbReference type="SUPFAM" id="SSF101386">
    <property type="entry name" value="all-alpha NTP pyrophosphatases"/>
    <property type="match status" value="1"/>
</dbReference>
<evidence type="ECO:0000259" key="1">
    <source>
        <dbReference type="Pfam" id="PF18475"/>
    </source>
</evidence>
<name>A0ABW7G9Q1_9BURK</name>
<dbReference type="RefSeq" id="WP_394489872.1">
    <property type="nucleotide sequence ID" value="NZ_JBIGIA010000014.1"/>
</dbReference>
<keyword evidence="3" id="KW-1185">Reference proteome</keyword>
<gene>
    <name evidence="2" type="ORF">ACG00X_17645</name>
</gene>
<feature type="domain" description="PIN-like" evidence="1">
    <location>
        <begin position="135"/>
        <end position="233"/>
    </location>
</feature>
<proteinExistence type="predicted"/>